<feature type="transmembrane region" description="Helical" evidence="2">
    <location>
        <begin position="288"/>
        <end position="313"/>
    </location>
</feature>
<feature type="compositionally biased region" description="Low complexity" evidence="1">
    <location>
        <begin position="187"/>
        <end position="208"/>
    </location>
</feature>
<keyword evidence="2" id="KW-1133">Transmembrane helix</keyword>
<organism evidence="3 4">
    <name type="scientific">Microlunatus aurantiacus</name>
    <dbReference type="NCBI Taxonomy" id="446786"/>
    <lineage>
        <taxon>Bacteria</taxon>
        <taxon>Bacillati</taxon>
        <taxon>Actinomycetota</taxon>
        <taxon>Actinomycetes</taxon>
        <taxon>Propionibacteriales</taxon>
        <taxon>Propionibacteriaceae</taxon>
        <taxon>Microlunatus</taxon>
    </lineage>
</organism>
<reference evidence="4" key="1">
    <citation type="journal article" date="2019" name="Int. J. Syst. Evol. Microbiol.">
        <title>The Global Catalogue of Microorganisms (GCM) 10K type strain sequencing project: providing services to taxonomists for standard genome sequencing and annotation.</title>
        <authorList>
            <consortium name="The Broad Institute Genomics Platform"/>
            <consortium name="The Broad Institute Genome Sequencing Center for Infectious Disease"/>
            <person name="Wu L."/>
            <person name="Ma J."/>
        </authorList>
    </citation>
    <scope>NUCLEOTIDE SEQUENCE [LARGE SCALE GENOMIC DNA]</scope>
    <source>
        <strain evidence="4">JCM 16548</strain>
    </source>
</reference>
<protein>
    <submittedName>
        <fullName evidence="3">Uncharacterized protein</fullName>
    </submittedName>
</protein>
<feature type="compositionally biased region" description="Pro residues" evidence="1">
    <location>
        <begin position="99"/>
        <end position="115"/>
    </location>
</feature>
<dbReference type="RefSeq" id="WP_344813512.1">
    <property type="nucleotide sequence ID" value="NZ_BAAAYX010000013.1"/>
</dbReference>
<feature type="region of interest" description="Disordered" evidence="1">
    <location>
        <begin position="1"/>
        <end position="271"/>
    </location>
</feature>
<feature type="transmembrane region" description="Helical" evidence="2">
    <location>
        <begin position="325"/>
        <end position="344"/>
    </location>
</feature>
<proteinExistence type="predicted"/>
<evidence type="ECO:0000256" key="1">
    <source>
        <dbReference type="SAM" id="MobiDB-lite"/>
    </source>
</evidence>
<feature type="compositionally biased region" description="Pro residues" evidence="1">
    <location>
        <begin position="53"/>
        <end position="66"/>
    </location>
</feature>
<name>A0ABP7DXM4_9ACTN</name>
<feature type="compositionally biased region" description="Polar residues" evidence="1">
    <location>
        <begin position="80"/>
        <end position="90"/>
    </location>
</feature>
<feature type="compositionally biased region" description="Pro residues" evidence="1">
    <location>
        <begin position="33"/>
        <end position="43"/>
    </location>
</feature>
<evidence type="ECO:0000256" key="2">
    <source>
        <dbReference type="SAM" id="Phobius"/>
    </source>
</evidence>
<keyword evidence="2" id="KW-0812">Transmembrane</keyword>
<gene>
    <name evidence="3" type="ORF">GCM10022204_33030</name>
</gene>
<keyword evidence="4" id="KW-1185">Reference proteome</keyword>
<evidence type="ECO:0000313" key="4">
    <source>
        <dbReference type="Proteomes" id="UP001500051"/>
    </source>
</evidence>
<evidence type="ECO:0000313" key="3">
    <source>
        <dbReference type="EMBL" id="GAA3711626.1"/>
    </source>
</evidence>
<feature type="compositionally biased region" description="Low complexity" evidence="1">
    <location>
        <begin position="231"/>
        <end position="250"/>
    </location>
</feature>
<comment type="caution">
    <text evidence="3">The sequence shown here is derived from an EMBL/GenBank/DDBJ whole genome shotgun (WGS) entry which is preliminary data.</text>
</comment>
<dbReference type="Proteomes" id="UP001500051">
    <property type="component" value="Unassembled WGS sequence"/>
</dbReference>
<dbReference type="EMBL" id="BAAAYX010000013">
    <property type="protein sequence ID" value="GAA3711626.1"/>
    <property type="molecule type" value="Genomic_DNA"/>
</dbReference>
<feature type="compositionally biased region" description="Polar residues" evidence="1">
    <location>
        <begin position="160"/>
        <end position="174"/>
    </location>
</feature>
<accession>A0ABP7DXM4</accession>
<keyword evidence="2" id="KW-0472">Membrane</keyword>
<feature type="transmembrane region" description="Helical" evidence="2">
    <location>
        <begin position="356"/>
        <end position="376"/>
    </location>
</feature>
<feature type="compositionally biased region" description="Polar residues" evidence="1">
    <location>
        <begin position="143"/>
        <end position="152"/>
    </location>
</feature>
<sequence>MATWEDGPEYAPYERPDEFADPSAATVGLEAPPAVPPPPPAPLERPVFDDPGQPVPPLATLVPPPPAERDPHQPFDVASSLVTAESSAWASTHWAAPPSSGPAPTVPGQPAPTVPGRPATPASGQAAPYAPGAPSGLAGWPATNGQQPTGNGQHPIAPTGNGQRPASSATSADPTTGYPPELPSPAGQPGYGQNANGQPGYGQNANGQPGYGQPGYGQNAWTGNPPPPPGASAAGSQPFPAPGQPATGGPFPAPGTPQWFTPGGYPPPMPPAAPPNARTVLAAVTPGVLLTLVIGGFIAVLAPVTIVVAFLLSSRMTYGRKVTRTAFAAVLAFLGLVGLLSLITADGLFSQWWDTVAGWACFGSWVMIVAAVIAGYRALKQGRPDPPPTPRR</sequence>